<gene>
    <name evidence="2" type="ORF">CERSUDRAFT_91390</name>
</gene>
<dbReference type="Proteomes" id="UP000016930">
    <property type="component" value="Unassembled WGS sequence"/>
</dbReference>
<dbReference type="InterPro" id="IPR008271">
    <property type="entry name" value="Ser/Thr_kinase_AS"/>
</dbReference>
<accession>M2RQC7</accession>
<dbReference type="SMART" id="SM00220">
    <property type="entry name" value="S_TKc"/>
    <property type="match status" value="1"/>
</dbReference>
<dbReference type="InterPro" id="IPR001245">
    <property type="entry name" value="Ser-Thr/Tyr_kinase_cat_dom"/>
</dbReference>
<evidence type="ECO:0000259" key="1">
    <source>
        <dbReference type="PROSITE" id="PS50011"/>
    </source>
</evidence>
<name>M2RQC7_CERS8</name>
<dbReference type="GO" id="GO:0005524">
    <property type="term" value="F:ATP binding"/>
    <property type="evidence" value="ECO:0007669"/>
    <property type="project" value="InterPro"/>
</dbReference>
<reference evidence="2 3" key="1">
    <citation type="journal article" date="2012" name="Proc. Natl. Acad. Sci. U.S.A.">
        <title>Comparative genomics of Ceriporiopsis subvermispora and Phanerochaete chrysosporium provide insight into selective ligninolysis.</title>
        <authorList>
            <person name="Fernandez-Fueyo E."/>
            <person name="Ruiz-Duenas F.J."/>
            <person name="Ferreira P."/>
            <person name="Floudas D."/>
            <person name="Hibbett D.S."/>
            <person name="Canessa P."/>
            <person name="Larrondo L.F."/>
            <person name="James T.Y."/>
            <person name="Seelenfreund D."/>
            <person name="Lobos S."/>
            <person name="Polanco R."/>
            <person name="Tello M."/>
            <person name="Honda Y."/>
            <person name="Watanabe T."/>
            <person name="Watanabe T."/>
            <person name="Ryu J.S."/>
            <person name="Kubicek C.P."/>
            <person name="Schmoll M."/>
            <person name="Gaskell J."/>
            <person name="Hammel K.E."/>
            <person name="St John F.J."/>
            <person name="Vanden Wymelenberg A."/>
            <person name="Sabat G."/>
            <person name="Splinter BonDurant S."/>
            <person name="Syed K."/>
            <person name="Yadav J.S."/>
            <person name="Doddapaneni H."/>
            <person name="Subramanian V."/>
            <person name="Lavin J.L."/>
            <person name="Oguiza J.A."/>
            <person name="Perez G."/>
            <person name="Pisabarro A.G."/>
            <person name="Ramirez L."/>
            <person name="Santoyo F."/>
            <person name="Master E."/>
            <person name="Coutinho P.M."/>
            <person name="Henrissat B."/>
            <person name="Lombard V."/>
            <person name="Magnuson J.K."/>
            <person name="Kuees U."/>
            <person name="Hori C."/>
            <person name="Igarashi K."/>
            <person name="Samejima M."/>
            <person name="Held B.W."/>
            <person name="Barry K.W."/>
            <person name="LaButti K.M."/>
            <person name="Lapidus A."/>
            <person name="Lindquist E.A."/>
            <person name="Lucas S.M."/>
            <person name="Riley R."/>
            <person name="Salamov A.A."/>
            <person name="Hoffmeister D."/>
            <person name="Schwenk D."/>
            <person name="Hadar Y."/>
            <person name="Yarden O."/>
            <person name="de Vries R.P."/>
            <person name="Wiebenga A."/>
            <person name="Stenlid J."/>
            <person name="Eastwood D."/>
            <person name="Grigoriev I.V."/>
            <person name="Berka R.M."/>
            <person name="Blanchette R.A."/>
            <person name="Kersten P."/>
            <person name="Martinez A.T."/>
            <person name="Vicuna R."/>
            <person name="Cullen D."/>
        </authorList>
    </citation>
    <scope>NUCLEOTIDE SEQUENCE [LARGE SCALE GENOMIC DNA]</scope>
    <source>
        <strain evidence="2 3">B</strain>
    </source>
</reference>
<dbReference type="InterPro" id="IPR011009">
    <property type="entry name" value="Kinase-like_dom_sf"/>
</dbReference>
<dbReference type="PANTHER" id="PTHR44329">
    <property type="entry name" value="SERINE/THREONINE-PROTEIN KINASE TNNI3K-RELATED"/>
    <property type="match status" value="1"/>
</dbReference>
<dbReference type="InterPro" id="IPR000719">
    <property type="entry name" value="Prot_kinase_dom"/>
</dbReference>
<evidence type="ECO:0000313" key="2">
    <source>
        <dbReference type="EMBL" id="EMD40652.1"/>
    </source>
</evidence>
<dbReference type="InterPro" id="IPR051681">
    <property type="entry name" value="Ser/Thr_Kinases-Pseudokinases"/>
</dbReference>
<protein>
    <recommendedName>
        <fullName evidence="1">Protein kinase domain-containing protein</fullName>
    </recommendedName>
</protein>
<dbReference type="AlphaFoldDB" id="M2RQC7"/>
<proteinExistence type="predicted"/>
<dbReference type="HOGENOM" id="CLU_602681_0_0_1"/>
<dbReference type="EMBL" id="KB445792">
    <property type="protein sequence ID" value="EMD40652.1"/>
    <property type="molecule type" value="Genomic_DNA"/>
</dbReference>
<keyword evidence="3" id="KW-1185">Reference proteome</keyword>
<feature type="domain" description="Protein kinase" evidence="1">
    <location>
        <begin position="51"/>
        <end position="327"/>
    </location>
</feature>
<dbReference type="STRING" id="914234.M2RQC7"/>
<dbReference type="CDD" id="cd21037">
    <property type="entry name" value="MLKL_NTD"/>
    <property type="match status" value="1"/>
</dbReference>
<dbReference type="Gene3D" id="1.10.510.10">
    <property type="entry name" value="Transferase(Phosphotransferase) domain 1"/>
    <property type="match status" value="1"/>
</dbReference>
<dbReference type="PROSITE" id="PS50011">
    <property type="entry name" value="PROTEIN_KINASE_DOM"/>
    <property type="match status" value="1"/>
</dbReference>
<dbReference type="InterPro" id="IPR059179">
    <property type="entry name" value="MLKL-like_MCAfunc"/>
</dbReference>
<evidence type="ECO:0000313" key="3">
    <source>
        <dbReference type="Proteomes" id="UP000016930"/>
    </source>
</evidence>
<dbReference type="PROSITE" id="PS00108">
    <property type="entry name" value="PROTEIN_KINASE_ST"/>
    <property type="match status" value="1"/>
</dbReference>
<sequence>MSGIIKMSLDVVSALVPAANILKAAFDYHDKVSIAKHRYEDLVERVKHLLQQLSDHIKSGECRPAQYRGNVERLERELQFILDMMKHQADLPVFKLWLRVGEISHHIENASQRLTDCFALFTALHREAKIWSGLRHAHIVQFYGVSTSSPYEPFIVSRYMKNGNLIQYIRQHEDVDRIQLIHEVALGMQFLHDKRIIHGDLKGVNVLIDDTKKACITDFGLSRFRRDVHVCQSGNTSKQIAGTLRWMAPESIKRGIISFHTDVYAFAMLIYETLTGDVPFMGRTDEEIESGDLSLQRPISTEILENGLTDDMWKHMSESTLLNHDGSDEGQKYKEKLSSPILSQALVMKITATRYCATLKLGRNNLPEVVAHDGTYPSYPIHKSLRSKEAASFHTTARHGVDDEIWSLHSATITRTSPSGQILYNFDRKDGAQRWFKIMRKIAEGKEPMASSQF</sequence>
<organism evidence="2 3">
    <name type="scientific">Ceriporiopsis subvermispora (strain B)</name>
    <name type="common">White-rot fungus</name>
    <name type="synonym">Gelatoporia subvermispora</name>
    <dbReference type="NCBI Taxonomy" id="914234"/>
    <lineage>
        <taxon>Eukaryota</taxon>
        <taxon>Fungi</taxon>
        <taxon>Dikarya</taxon>
        <taxon>Basidiomycota</taxon>
        <taxon>Agaricomycotina</taxon>
        <taxon>Agaricomycetes</taxon>
        <taxon>Polyporales</taxon>
        <taxon>Gelatoporiaceae</taxon>
        <taxon>Gelatoporia</taxon>
    </lineage>
</organism>
<dbReference type="GO" id="GO:0007166">
    <property type="term" value="P:cell surface receptor signaling pathway"/>
    <property type="evidence" value="ECO:0007669"/>
    <property type="project" value="InterPro"/>
</dbReference>
<dbReference type="GO" id="GO:0004674">
    <property type="term" value="F:protein serine/threonine kinase activity"/>
    <property type="evidence" value="ECO:0007669"/>
    <property type="project" value="TreeGrafter"/>
</dbReference>
<dbReference type="SUPFAM" id="SSF56112">
    <property type="entry name" value="Protein kinase-like (PK-like)"/>
    <property type="match status" value="1"/>
</dbReference>
<dbReference type="OrthoDB" id="346907at2759"/>
<dbReference type="InterPro" id="IPR036537">
    <property type="entry name" value="Adaptor_Cbl_N_dom_sf"/>
</dbReference>
<dbReference type="Pfam" id="PF07714">
    <property type="entry name" value="PK_Tyr_Ser-Thr"/>
    <property type="match status" value="1"/>
</dbReference>
<dbReference type="Gene3D" id="1.20.930.20">
    <property type="entry name" value="Adaptor protein Cbl, N-terminal domain"/>
    <property type="match status" value="1"/>
</dbReference>